<proteinExistence type="predicted"/>
<organism evidence="1 2">
    <name type="scientific">Panagrolaimus sp. PS1159</name>
    <dbReference type="NCBI Taxonomy" id="55785"/>
    <lineage>
        <taxon>Eukaryota</taxon>
        <taxon>Metazoa</taxon>
        <taxon>Ecdysozoa</taxon>
        <taxon>Nematoda</taxon>
        <taxon>Chromadorea</taxon>
        <taxon>Rhabditida</taxon>
        <taxon>Tylenchina</taxon>
        <taxon>Panagrolaimomorpha</taxon>
        <taxon>Panagrolaimoidea</taxon>
        <taxon>Panagrolaimidae</taxon>
        <taxon>Panagrolaimus</taxon>
    </lineage>
</organism>
<reference evidence="2" key="1">
    <citation type="submission" date="2022-11" db="UniProtKB">
        <authorList>
            <consortium name="WormBaseParasite"/>
        </authorList>
    </citation>
    <scope>IDENTIFICATION</scope>
</reference>
<name>A0AC35F807_9BILA</name>
<dbReference type="Proteomes" id="UP000887580">
    <property type="component" value="Unplaced"/>
</dbReference>
<evidence type="ECO:0000313" key="2">
    <source>
        <dbReference type="WBParaSite" id="PS1159_v2.g14734.t1"/>
    </source>
</evidence>
<accession>A0AC35F807</accession>
<protein>
    <submittedName>
        <fullName evidence="2">FH2 domain-containing protein</fullName>
    </submittedName>
</protein>
<dbReference type="WBParaSite" id="PS1159_v2.g14734.t1">
    <property type="protein sequence ID" value="PS1159_v2.g14734.t1"/>
    <property type="gene ID" value="PS1159_v2.g14734"/>
</dbReference>
<sequence>MNELRAELKLATETFTTCVEFFGENARKQQPNIFFTYISNFIKAFQKCSAELKERKVQQERARETEKKQATIRKTPGKSHDLMNELAARLNGNGNERVRSKKLASSDIADGDFERIMTNLKEGYVASDGPPVPARRSRQSVSPSRRSKVLTPQLVDRERV</sequence>
<evidence type="ECO:0000313" key="1">
    <source>
        <dbReference type="Proteomes" id="UP000887580"/>
    </source>
</evidence>